<dbReference type="AlphaFoldDB" id="A0A7X6DH78"/>
<gene>
    <name evidence="16" type="ORF">RAMLITH_14955</name>
</gene>
<dbReference type="InterPro" id="IPR039426">
    <property type="entry name" value="TonB-dep_rcpt-like"/>
</dbReference>
<evidence type="ECO:0000256" key="3">
    <source>
        <dbReference type="ARBA" id="ARBA00022448"/>
    </source>
</evidence>
<dbReference type="InterPro" id="IPR036942">
    <property type="entry name" value="Beta-barrel_TonB_sf"/>
</dbReference>
<evidence type="ECO:0000313" key="17">
    <source>
        <dbReference type="Proteomes" id="UP000521868"/>
    </source>
</evidence>
<feature type="region of interest" description="Disordered" evidence="12">
    <location>
        <begin position="255"/>
        <end position="282"/>
    </location>
</feature>
<evidence type="ECO:0000256" key="10">
    <source>
        <dbReference type="PROSITE-ProRule" id="PRU01360"/>
    </source>
</evidence>
<keyword evidence="7 10" id="KW-0472">Membrane</keyword>
<evidence type="ECO:0000256" key="12">
    <source>
        <dbReference type="SAM" id="MobiDB-lite"/>
    </source>
</evidence>
<evidence type="ECO:0000256" key="7">
    <source>
        <dbReference type="ARBA" id="ARBA00023136"/>
    </source>
</evidence>
<protein>
    <submittedName>
        <fullName evidence="16">TonB-dependent receptor</fullName>
    </submittedName>
</protein>
<evidence type="ECO:0000256" key="4">
    <source>
        <dbReference type="ARBA" id="ARBA00022452"/>
    </source>
</evidence>
<evidence type="ECO:0000256" key="5">
    <source>
        <dbReference type="ARBA" id="ARBA00022692"/>
    </source>
</evidence>
<dbReference type="PROSITE" id="PS52016">
    <property type="entry name" value="TONB_DEPENDENT_REC_3"/>
    <property type="match status" value="1"/>
</dbReference>
<dbReference type="Gene3D" id="2.170.130.10">
    <property type="entry name" value="TonB-dependent receptor, plug domain"/>
    <property type="match status" value="1"/>
</dbReference>
<dbReference type="InterPro" id="IPR012910">
    <property type="entry name" value="Plug_dom"/>
</dbReference>
<dbReference type="EMBL" id="VTOX01000005">
    <property type="protein sequence ID" value="NKE67122.1"/>
    <property type="molecule type" value="Genomic_DNA"/>
</dbReference>
<dbReference type="CDD" id="cd01347">
    <property type="entry name" value="ligand_gated_channel"/>
    <property type="match status" value="1"/>
</dbReference>
<dbReference type="InterPro" id="IPR037066">
    <property type="entry name" value="Plug_dom_sf"/>
</dbReference>
<dbReference type="Pfam" id="PF00593">
    <property type="entry name" value="TonB_dep_Rec_b-barrel"/>
    <property type="match status" value="1"/>
</dbReference>
<organism evidence="16 17">
    <name type="scientific">Ramlibacter lithotrophicus</name>
    <dbReference type="NCBI Taxonomy" id="2606681"/>
    <lineage>
        <taxon>Bacteria</taxon>
        <taxon>Pseudomonadati</taxon>
        <taxon>Pseudomonadota</taxon>
        <taxon>Betaproteobacteria</taxon>
        <taxon>Burkholderiales</taxon>
        <taxon>Comamonadaceae</taxon>
        <taxon>Ramlibacter</taxon>
    </lineage>
</organism>
<accession>A0A7X6DH78</accession>
<keyword evidence="9 10" id="KW-0998">Cell outer membrane</keyword>
<evidence type="ECO:0000313" key="16">
    <source>
        <dbReference type="EMBL" id="NKE67122.1"/>
    </source>
</evidence>
<evidence type="ECO:0000256" key="6">
    <source>
        <dbReference type="ARBA" id="ARBA00023077"/>
    </source>
</evidence>
<evidence type="ECO:0000256" key="2">
    <source>
        <dbReference type="ARBA" id="ARBA00009810"/>
    </source>
</evidence>
<evidence type="ECO:0000256" key="1">
    <source>
        <dbReference type="ARBA" id="ARBA00004571"/>
    </source>
</evidence>
<proteinExistence type="inferred from homology"/>
<keyword evidence="3 10" id="KW-0813">Transport</keyword>
<dbReference type="SUPFAM" id="SSF56935">
    <property type="entry name" value="Porins"/>
    <property type="match status" value="1"/>
</dbReference>
<feature type="transmembrane region" description="Helical" evidence="13">
    <location>
        <begin position="28"/>
        <end position="50"/>
    </location>
</feature>
<comment type="caution">
    <text evidence="16">The sequence shown here is derived from an EMBL/GenBank/DDBJ whole genome shotgun (WGS) entry which is preliminary data.</text>
</comment>
<dbReference type="GO" id="GO:0009279">
    <property type="term" value="C:cell outer membrane"/>
    <property type="evidence" value="ECO:0007669"/>
    <property type="project" value="UniProtKB-SubCell"/>
</dbReference>
<keyword evidence="4 10" id="KW-1134">Transmembrane beta strand</keyword>
<reference evidence="16 17" key="1">
    <citation type="journal article" date="2020" name="Nature">
        <title>Bacterial chemolithoautotrophy via manganese oxidation.</title>
        <authorList>
            <person name="Yu H."/>
            <person name="Leadbetter J.R."/>
        </authorList>
    </citation>
    <scope>NUCLEOTIDE SEQUENCE [LARGE SCALE GENOMIC DNA]</scope>
    <source>
        <strain evidence="16 17">RBP-1</strain>
    </source>
</reference>
<dbReference type="PANTHER" id="PTHR47234:SF2">
    <property type="entry name" value="TONB-DEPENDENT RECEPTOR"/>
    <property type="match status" value="1"/>
</dbReference>
<evidence type="ECO:0000256" key="9">
    <source>
        <dbReference type="ARBA" id="ARBA00023237"/>
    </source>
</evidence>
<evidence type="ECO:0000259" key="14">
    <source>
        <dbReference type="Pfam" id="PF00593"/>
    </source>
</evidence>
<keyword evidence="13" id="KW-1133">Transmembrane helix</keyword>
<evidence type="ECO:0000256" key="13">
    <source>
        <dbReference type="SAM" id="Phobius"/>
    </source>
</evidence>
<keyword evidence="5 10" id="KW-0812">Transmembrane</keyword>
<sequence>MQYAGPEQQQQHWRRNLKTGRQQFRQTVIVRALIAATCGSASMMIAHQAMAQQSGQSLQRVEITGSNIRRAEAETASPVQTVTREDLEKSGKATVAEYLQTLSVDNQGSVPTTFGSGFASGASGISLRGLGAASTLVLINGRRIAPYGLADDGQKVFGDLNVIPLEAVDRVEILKDGGSSIYGSDAMAGVVNVILRKNYRGTVAKATFGQSRYGDGTDRRVALTHGFGDPDTQGFNVILNLEMADRDAIYNRDRKGRGTVGRSDLRPEGFDAETSGGANGGTGAIIGERGAAVSSVVGNVRNPTNLEYFSRSNTGAGTGFTRTFPGANCDVMSRGYPQGDPGGGCLTDAANDYTQIQPDNKTVNFFARASKMLNANNEVYGEFNYYKSDSRSQTTPSGVHSSTGYPGGPVSNAAVALGASHPDNPYFGTAARLRYLATDVGARVNNVESEFTRLVAGAKGTMGAWDYDTAFLFSQNKVNNVRNGFLQRDVTFALLNPTAANVAAATARSPAYAALPAGSVWRIAENAGLNSSALYAALSPDISNDATSRTTQIDFKVNRELGKLEGGPIGVAFGAEIRRESMELTPTTGTERGNIIGLGYSAYEGARTVTAAYGEALFPVTKRLELNAALRADHYSDAGNSVTPKFGAKFRAMDNLALRGTYAHAFRAPSAAENGRGGLAFFSSASDPTRCAMGIQIACNAGSVAGITSPNPALEPEKARSLTLGAVWDLTSKTSLAVDLWEIRRKNEINQESTQSAVAAGRVSRDPSTALPAFPGDPGAITAVLINYVNSNESTVRGVDFDLRHRIDLAGQGGRLNFGALWTHLFKWQRTEKDGTTYEWAGTIGNHDVTNATGTPKDRINLSVGWDVGRWKLGAVANYRGSLINKFAKDDADCASHYANGNDAPGGCRIASFTTVDLSVRYKLRDKTEIFGGVANVFDRIPPLDPITYGAVSYNPLDYRGAVGRFYSVGVRHQF</sequence>
<keyword evidence="6 11" id="KW-0798">TonB box</keyword>
<feature type="domain" description="TonB-dependent receptor plug" evidence="15">
    <location>
        <begin position="73"/>
        <end position="190"/>
    </location>
</feature>
<comment type="similarity">
    <text evidence="2 10 11">Belongs to the TonB-dependent receptor family.</text>
</comment>
<feature type="domain" description="TonB-dependent receptor-like beta-barrel" evidence="14">
    <location>
        <begin position="423"/>
        <end position="937"/>
    </location>
</feature>
<dbReference type="Proteomes" id="UP000521868">
    <property type="component" value="Unassembled WGS sequence"/>
</dbReference>
<comment type="subcellular location">
    <subcellularLocation>
        <location evidence="1 10">Cell outer membrane</location>
        <topology evidence="1 10">Multi-pass membrane protein</topology>
    </subcellularLocation>
</comment>
<dbReference type="Gene3D" id="2.40.170.20">
    <property type="entry name" value="TonB-dependent receptor, beta-barrel domain"/>
    <property type="match status" value="1"/>
</dbReference>
<keyword evidence="8 16" id="KW-0675">Receptor</keyword>
<dbReference type="Pfam" id="PF07715">
    <property type="entry name" value="Plug"/>
    <property type="match status" value="1"/>
</dbReference>
<evidence type="ECO:0000256" key="8">
    <source>
        <dbReference type="ARBA" id="ARBA00023170"/>
    </source>
</evidence>
<name>A0A7X6DH78_9BURK</name>
<dbReference type="InterPro" id="IPR000531">
    <property type="entry name" value="Beta-barrel_TonB"/>
</dbReference>
<evidence type="ECO:0000259" key="15">
    <source>
        <dbReference type="Pfam" id="PF07715"/>
    </source>
</evidence>
<dbReference type="PANTHER" id="PTHR47234">
    <property type="match status" value="1"/>
</dbReference>
<keyword evidence="17" id="KW-1185">Reference proteome</keyword>
<evidence type="ECO:0000256" key="11">
    <source>
        <dbReference type="RuleBase" id="RU003357"/>
    </source>
</evidence>